<dbReference type="EMBL" id="JBGUBD010000002">
    <property type="protein sequence ID" value="MFA9477567.1"/>
    <property type="molecule type" value="Genomic_DNA"/>
</dbReference>
<feature type="region of interest" description="Disordered" evidence="6">
    <location>
        <begin position="607"/>
        <end position="632"/>
    </location>
</feature>
<keyword evidence="4" id="KW-0408">Iron</keyword>
<evidence type="ECO:0000256" key="6">
    <source>
        <dbReference type="SAM" id="MobiDB-lite"/>
    </source>
</evidence>
<dbReference type="PANTHER" id="PTHR43498">
    <property type="entry name" value="FERREDOXIN:COB-COM HETERODISULFIDE REDUCTASE SUBUNIT A"/>
    <property type="match status" value="1"/>
</dbReference>
<dbReference type="Proteomes" id="UP001575105">
    <property type="component" value="Unassembled WGS sequence"/>
</dbReference>
<accession>A0ABV4U404</accession>
<keyword evidence="2" id="KW-0479">Metal-binding</keyword>
<evidence type="ECO:0000256" key="3">
    <source>
        <dbReference type="ARBA" id="ARBA00023002"/>
    </source>
</evidence>
<evidence type="ECO:0000313" key="7">
    <source>
        <dbReference type="EMBL" id="MFA9477567.1"/>
    </source>
</evidence>
<dbReference type="InterPro" id="IPR039650">
    <property type="entry name" value="HdrA-like"/>
</dbReference>
<dbReference type="PANTHER" id="PTHR43498:SF1">
    <property type="entry name" value="COB--COM HETERODISULFIDE REDUCTASE IRON-SULFUR SUBUNIT A"/>
    <property type="match status" value="1"/>
</dbReference>
<evidence type="ECO:0000313" key="8">
    <source>
        <dbReference type="Proteomes" id="UP001575105"/>
    </source>
</evidence>
<proteinExistence type="predicted"/>
<reference evidence="7 8" key="1">
    <citation type="submission" date="2024-08" db="EMBL/GenBank/DDBJ databases">
        <title>Whole-genome sequencing of halo(alkali)philic microorganisms from hypersaline lakes.</title>
        <authorList>
            <person name="Sorokin D.Y."/>
            <person name="Merkel A.Y."/>
            <person name="Messina E."/>
            <person name="Yakimov M."/>
        </authorList>
    </citation>
    <scope>NUCLEOTIDE SEQUENCE [LARGE SCALE GENOMIC DNA]</scope>
    <source>
        <strain evidence="7 8">AB-hyl4</strain>
    </source>
</reference>
<sequence>MSTNTTGLHHGTLECDVCVVGGGMAGLCAAIASARHGATTILVHDRAVLGGNASSEIRMWICGARGDHNKETGILEEIQLENAYRNPAGHYNIWDTVLYEKAFFQTNLTTLLNTSCLDACVTKHGDQTTIESIDAWQLTSQTRFTIHAKQFIDCSGDSILAPLTGADTRAGREARHEFDEDIEPSVADGKTMGNSLLIQIRRTDEPQPFIAPKWAYKFESPDDMPHRMHGLNGHNFWWIEVGGLDDTIKDAERIRDELMKICWGVWDYIKNRAPERDKAECWGLEWVGSLPGKRENRRYLGDHILTQNDIRDGGRFADTIAFGGWPMDDHHPAAILYPGKPTVFHPAPSPYGIPYRSLYSRNVSNLLCAGRNISVTHAALSSTRVMATCAIIGQAAGTAAALCHKHHCNPRDIHSAHLDELQQKLMNDDAWLPAISRPVSDLARQAELHADGNNAQHLHDGLDRDRKGQSHAWAGPIGSAIEYRWAQPVAVGGARFTFDSNLQNDKRMPCSYPQRGDRSAVPSSLVRQYRLEAVDSDGQWQVIHRESNNYSRLVRLPLNIQTQGLRFVPEQTWGDEAVRVFAFEPMTHSDTVPPTVPEGPRFAEVVASTPAEHLAPPESGMEDPTSKFSHSA</sequence>
<evidence type="ECO:0000256" key="5">
    <source>
        <dbReference type="ARBA" id="ARBA00023014"/>
    </source>
</evidence>
<dbReference type="RefSeq" id="WP_425344488.1">
    <property type="nucleotide sequence ID" value="NZ_JBGUBD010000002.1"/>
</dbReference>
<gene>
    <name evidence="7" type="ORF">ACERK3_04580</name>
</gene>
<evidence type="ECO:0000256" key="4">
    <source>
        <dbReference type="ARBA" id="ARBA00023004"/>
    </source>
</evidence>
<keyword evidence="5" id="KW-0411">Iron-sulfur</keyword>
<keyword evidence="3 7" id="KW-0560">Oxidoreductase</keyword>
<comment type="caution">
    <text evidence="7">The sequence shown here is derived from an EMBL/GenBank/DDBJ whole genome shotgun (WGS) entry which is preliminary data.</text>
</comment>
<dbReference type="EC" id="1.-.-.-" evidence="7"/>
<evidence type="ECO:0000256" key="1">
    <source>
        <dbReference type="ARBA" id="ARBA00022485"/>
    </source>
</evidence>
<dbReference type="InterPro" id="IPR036188">
    <property type="entry name" value="FAD/NAD-bd_sf"/>
</dbReference>
<name>A0ABV4U404_9BACT</name>
<protein>
    <submittedName>
        <fullName evidence="7">FAD-dependent oxidoreductase</fullName>
        <ecNumber evidence="7">1.-.-.-</ecNumber>
    </submittedName>
</protein>
<keyword evidence="1" id="KW-0004">4Fe-4S</keyword>
<organism evidence="7 8">
    <name type="scientific">Natronomicrosphaera hydrolytica</name>
    <dbReference type="NCBI Taxonomy" id="3242702"/>
    <lineage>
        <taxon>Bacteria</taxon>
        <taxon>Pseudomonadati</taxon>
        <taxon>Planctomycetota</taxon>
        <taxon>Phycisphaerae</taxon>
        <taxon>Phycisphaerales</taxon>
        <taxon>Phycisphaeraceae</taxon>
        <taxon>Natronomicrosphaera</taxon>
    </lineage>
</organism>
<dbReference type="SUPFAM" id="SSF51905">
    <property type="entry name" value="FAD/NAD(P)-binding domain"/>
    <property type="match status" value="1"/>
</dbReference>
<evidence type="ECO:0000256" key="2">
    <source>
        <dbReference type="ARBA" id="ARBA00022723"/>
    </source>
</evidence>
<dbReference type="Pfam" id="PF12831">
    <property type="entry name" value="FAD_oxidored"/>
    <property type="match status" value="1"/>
</dbReference>
<keyword evidence="8" id="KW-1185">Reference proteome</keyword>
<dbReference type="GO" id="GO:0016491">
    <property type="term" value="F:oxidoreductase activity"/>
    <property type="evidence" value="ECO:0007669"/>
    <property type="project" value="UniProtKB-KW"/>
</dbReference>
<dbReference type="Gene3D" id="3.50.50.60">
    <property type="entry name" value="FAD/NAD(P)-binding domain"/>
    <property type="match status" value="1"/>
</dbReference>